<sequence>MSKETTIRLFIADIDGTLVRTDKTLADATVEAVRKLTDAGMPMSLISARPPSGMYWIAEKLGLAGPFGAFNGGVLFKADGTVIEHHCLDPIVARKIVALIVQAGITCWVFADDQWLSNNADDPHNVREVASANVEPIITDDFSAKLGRCDKIVGVSDDHELLVSLEKKAVAAAGSNATIARSQPYYLDVTAQVANKGDGVAFLSNAFGVPIENVAVIGDQTNDLPMFARAGFSIAMGQSSDAVKAKARAVTDSNDDDGVASAITKIILPQ</sequence>
<dbReference type="Gene3D" id="3.30.1240.10">
    <property type="match status" value="1"/>
</dbReference>
<organism evidence="1 2">
    <name type="scientific">Sphingomonas paeninsulae</name>
    <dbReference type="NCBI Taxonomy" id="2319844"/>
    <lineage>
        <taxon>Bacteria</taxon>
        <taxon>Pseudomonadati</taxon>
        <taxon>Pseudomonadota</taxon>
        <taxon>Alphaproteobacteria</taxon>
        <taxon>Sphingomonadales</taxon>
        <taxon>Sphingomonadaceae</taxon>
        <taxon>Sphingomonas</taxon>
    </lineage>
</organism>
<protein>
    <submittedName>
        <fullName evidence="1">HAD family phosphatase</fullName>
    </submittedName>
</protein>
<dbReference type="Proteomes" id="UP000276254">
    <property type="component" value="Chromosome"/>
</dbReference>
<dbReference type="Pfam" id="PF08282">
    <property type="entry name" value="Hydrolase_3"/>
    <property type="match status" value="1"/>
</dbReference>
<dbReference type="InterPro" id="IPR006379">
    <property type="entry name" value="HAD-SF_hydro_IIB"/>
</dbReference>
<evidence type="ECO:0000313" key="2">
    <source>
        <dbReference type="Proteomes" id="UP000276254"/>
    </source>
</evidence>
<dbReference type="KEGG" id="spha:D3Y57_07360"/>
<dbReference type="GO" id="GO:0000287">
    <property type="term" value="F:magnesium ion binding"/>
    <property type="evidence" value="ECO:0007669"/>
    <property type="project" value="TreeGrafter"/>
</dbReference>
<name>A0A494TJ58_SPHPE</name>
<dbReference type="RefSeq" id="WP_121152451.1">
    <property type="nucleotide sequence ID" value="NZ_CP032829.1"/>
</dbReference>
<keyword evidence="2" id="KW-1185">Reference proteome</keyword>
<reference evidence="1 2" key="1">
    <citation type="submission" date="2018-09" db="EMBL/GenBank/DDBJ databases">
        <title>Sphingomonas peninsula sp. nov., isolated from fildes peninsula, Antarctic soil.</title>
        <authorList>
            <person name="Yingchao G."/>
        </authorList>
    </citation>
    <scope>NUCLEOTIDE SEQUENCE [LARGE SCALE GENOMIC DNA]</scope>
    <source>
        <strain evidence="1 2">YZ-8</strain>
    </source>
</reference>
<gene>
    <name evidence="1" type="ORF">D3Y57_07360</name>
</gene>
<dbReference type="GO" id="GO:0005829">
    <property type="term" value="C:cytosol"/>
    <property type="evidence" value="ECO:0007669"/>
    <property type="project" value="TreeGrafter"/>
</dbReference>
<dbReference type="NCBIfam" id="TIGR01484">
    <property type="entry name" value="HAD-SF-IIB"/>
    <property type="match status" value="1"/>
</dbReference>
<proteinExistence type="predicted"/>
<dbReference type="NCBIfam" id="TIGR00099">
    <property type="entry name" value="Cof-subfamily"/>
    <property type="match status" value="1"/>
</dbReference>
<dbReference type="SFLD" id="SFLDS00003">
    <property type="entry name" value="Haloacid_Dehalogenase"/>
    <property type="match status" value="1"/>
</dbReference>
<dbReference type="CDD" id="cd07516">
    <property type="entry name" value="HAD_Pase"/>
    <property type="match status" value="1"/>
</dbReference>
<dbReference type="InterPro" id="IPR036412">
    <property type="entry name" value="HAD-like_sf"/>
</dbReference>
<evidence type="ECO:0000313" key="1">
    <source>
        <dbReference type="EMBL" id="AYJ85826.1"/>
    </source>
</evidence>
<dbReference type="InterPro" id="IPR000150">
    <property type="entry name" value="Cof"/>
</dbReference>
<dbReference type="PROSITE" id="PS01229">
    <property type="entry name" value="COF_2"/>
    <property type="match status" value="1"/>
</dbReference>
<dbReference type="EMBL" id="CP032829">
    <property type="protein sequence ID" value="AYJ85826.1"/>
    <property type="molecule type" value="Genomic_DNA"/>
</dbReference>
<accession>A0A494TJ58</accession>
<dbReference type="OrthoDB" id="7847955at2"/>
<dbReference type="GO" id="GO:0016791">
    <property type="term" value="F:phosphatase activity"/>
    <property type="evidence" value="ECO:0007669"/>
    <property type="project" value="TreeGrafter"/>
</dbReference>
<dbReference type="AlphaFoldDB" id="A0A494TJ58"/>
<dbReference type="PANTHER" id="PTHR10000">
    <property type="entry name" value="PHOSPHOSERINE PHOSPHATASE"/>
    <property type="match status" value="1"/>
</dbReference>
<dbReference type="Gene3D" id="3.40.50.1000">
    <property type="entry name" value="HAD superfamily/HAD-like"/>
    <property type="match status" value="1"/>
</dbReference>
<dbReference type="InterPro" id="IPR023214">
    <property type="entry name" value="HAD_sf"/>
</dbReference>
<dbReference type="PANTHER" id="PTHR10000:SF8">
    <property type="entry name" value="HAD SUPERFAMILY HYDROLASE-LIKE, TYPE 3"/>
    <property type="match status" value="1"/>
</dbReference>
<dbReference type="SUPFAM" id="SSF56784">
    <property type="entry name" value="HAD-like"/>
    <property type="match status" value="1"/>
</dbReference>
<dbReference type="SFLD" id="SFLDG01140">
    <property type="entry name" value="C2.B:_Phosphomannomutase_and_P"/>
    <property type="match status" value="1"/>
</dbReference>